<evidence type="ECO:0000256" key="2">
    <source>
        <dbReference type="ARBA" id="ARBA00006082"/>
    </source>
</evidence>
<evidence type="ECO:0000259" key="6">
    <source>
        <dbReference type="SMART" id="SM01340"/>
    </source>
</evidence>
<keyword evidence="3" id="KW-0227">DNA damage</keyword>
<comment type="subcellular location">
    <subcellularLocation>
        <location evidence="1">Nucleus</location>
    </subcellularLocation>
</comment>
<dbReference type="InterPro" id="IPR020568">
    <property type="entry name" value="Ribosomal_Su5_D2-typ_SF"/>
</dbReference>
<comment type="caution">
    <text evidence="7">The sequence shown here is derived from an EMBL/GenBank/DDBJ whole genome shotgun (WGS) entry which is preliminary data.</text>
</comment>
<dbReference type="InterPro" id="IPR014762">
    <property type="entry name" value="DNA_mismatch_repair_CS"/>
</dbReference>
<organism evidence="7 8">
    <name type="scientific">Hamiltosporidium tvaerminnensis</name>
    <dbReference type="NCBI Taxonomy" id="1176355"/>
    <lineage>
        <taxon>Eukaryota</taxon>
        <taxon>Fungi</taxon>
        <taxon>Fungi incertae sedis</taxon>
        <taxon>Microsporidia</taxon>
        <taxon>Dubosqiidae</taxon>
        <taxon>Hamiltosporidium</taxon>
    </lineage>
</organism>
<keyword evidence="4" id="KW-0234">DNA repair</keyword>
<dbReference type="GO" id="GO:0032389">
    <property type="term" value="C:MutLalpha complex"/>
    <property type="evidence" value="ECO:0007669"/>
    <property type="project" value="TreeGrafter"/>
</dbReference>
<protein>
    <submittedName>
        <fullName evidence="7">DNA mismatch repair protein Mlh1</fullName>
    </submittedName>
</protein>
<dbReference type="SMART" id="SM01340">
    <property type="entry name" value="DNA_mis_repair"/>
    <property type="match status" value="1"/>
</dbReference>
<gene>
    <name evidence="7" type="ORF">CWI37_0414p0020</name>
</gene>
<name>A0A4Q9L5C8_9MICR</name>
<dbReference type="GO" id="GO:0140664">
    <property type="term" value="F:ATP-dependent DNA damage sensor activity"/>
    <property type="evidence" value="ECO:0007669"/>
    <property type="project" value="InterPro"/>
</dbReference>
<dbReference type="Gene3D" id="3.30.230.10">
    <property type="match status" value="1"/>
</dbReference>
<dbReference type="Pfam" id="PF16413">
    <property type="entry name" value="Mlh1_C"/>
    <property type="match status" value="1"/>
</dbReference>
<sequence length="706" mass="83012">MKIIQLPQEIISRISAGEVIIRPYNIIKETLENSLDSGCKNIKINISCNILDEIVISDDGCGINQGDFNLLCERHCTSKISDLEDLFNLSSFGFRGEALASISLVSDVSVLSKRKEYELGFFCEYENTKLKSIKRSASENGTKFFIKNIFKNNRIRKEYFCKRNEEIRDIYDLVVRYSIFYYRISFTLNIDNKNKNAFYSSNGYKDEYNHESLVNKDTDEYNLESLVDKDKYEYNIEGSVDKDKYEYNLEASVDKDNENEIKRKMLIDNYKLNENLKFLESEKFKIFFSLPFVNYKKYIFILFINGRLVDQKNIKSAILSVYKPYLPKNTFPFIYIEIFLEKNILDVNVHPCKKEVLFLDEEKFIKEICKEINFKIKNEEICFKKENENKKNNFGEIKEYLNYNENRNDSSKIYTDPLSLSLDEIVLEGGNETSKIYKLESLKKLKNEIEEINTGFFKNLVFVGVMDNRVLIQYTSFLLLCSFTELVEEFLYQRIIYEFGNFEEIQNIEIFLNFTDFESTGICNFNGKGEENNNFNDANMKSTKTLNLNMENSNSNHKKIKFLKSSDQVDSNLSSKKEYNSLKNKEENIYKNINISNQMIGLLEEYFSIKIYKNKIITVPKLLCPITDTKVWNSIINRIANLEMVNEFECLKEIIKIVSEEISQCILPKKIVFNEIKRKIIGTKKSLKTFKVITQLSELYKQFERC</sequence>
<dbReference type="CDD" id="cd16926">
    <property type="entry name" value="HATPase_MutL-MLH-PMS-like"/>
    <property type="match status" value="1"/>
</dbReference>
<dbReference type="InterPro" id="IPR032189">
    <property type="entry name" value="Mlh1_C"/>
</dbReference>
<dbReference type="InterPro" id="IPR013507">
    <property type="entry name" value="DNA_mismatch_S5_2-like"/>
</dbReference>
<dbReference type="PANTHER" id="PTHR10073:SF52">
    <property type="entry name" value="MISMATCH REPAIR ENDONUCLEASE PMS2"/>
    <property type="match status" value="1"/>
</dbReference>
<feature type="domain" description="DNA mismatch repair protein S5" evidence="6">
    <location>
        <begin position="264"/>
        <end position="377"/>
    </location>
</feature>
<evidence type="ECO:0000313" key="8">
    <source>
        <dbReference type="Proteomes" id="UP000292362"/>
    </source>
</evidence>
<dbReference type="PROSITE" id="PS00058">
    <property type="entry name" value="DNA_MISMATCH_REPAIR_1"/>
    <property type="match status" value="1"/>
</dbReference>
<dbReference type="GO" id="GO:0005524">
    <property type="term" value="F:ATP binding"/>
    <property type="evidence" value="ECO:0007669"/>
    <property type="project" value="InterPro"/>
</dbReference>
<comment type="similarity">
    <text evidence="2">Belongs to the DNA mismatch repair MutL/HexB family.</text>
</comment>
<dbReference type="InterPro" id="IPR014721">
    <property type="entry name" value="Ribsml_uS5_D2-typ_fold_subgr"/>
</dbReference>
<dbReference type="VEuPathDB" id="MicrosporidiaDB:CWI37_0414p0020"/>
<evidence type="ECO:0000256" key="4">
    <source>
        <dbReference type="ARBA" id="ARBA00023204"/>
    </source>
</evidence>
<dbReference type="SUPFAM" id="SSF55874">
    <property type="entry name" value="ATPase domain of HSP90 chaperone/DNA topoisomerase II/histidine kinase"/>
    <property type="match status" value="1"/>
</dbReference>
<dbReference type="InterPro" id="IPR002099">
    <property type="entry name" value="MutL/Mlh/PMS"/>
</dbReference>
<dbReference type="InterPro" id="IPR036890">
    <property type="entry name" value="HATPase_C_sf"/>
</dbReference>
<dbReference type="FunFam" id="3.30.565.10:FF:000003">
    <property type="entry name" value="DNA mismatch repair endonuclease MutL"/>
    <property type="match status" value="1"/>
</dbReference>
<dbReference type="GO" id="GO:0016887">
    <property type="term" value="F:ATP hydrolysis activity"/>
    <property type="evidence" value="ECO:0007669"/>
    <property type="project" value="InterPro"/>
</dbReference>
<evidence type="ECO:0000256" key="1">
    <source>
        <dbReference type="ARBA" id="ARBA00004123"/>
    </source>
</evidence>
<dbReference type="GO" id="GO:0030983">
    <property type="term" value="F:mismatched DNA binding"/>
    <property type="evidence" value="ECO:0007669"/>
    <property type="project" value="InterPro"/>
</dbReference>
<dbReference type="InterPro" id="IPR038973">
    <property type="entry name" value="MutL/Mlh/Pms-like"/>
</dbReference>
<evidence type="ECO:0000256" key="5">
    <source>
        <dbReference type="ARBA" id="ARBA00023242"/>
    </source>
</evidence>
<dbReference type="SUPFAM" id="SSF54211">
    <property type="entry name" value="Ribosomal protein S5 domain 2-like"/>
    <property type="match status" value="1"/>
</dbReference>
<dbReference type="AlphaFoldDB" id="A0A4Q9L5C8"/>
<evidence type="ECO:0000313" key="7">
    <source>
        <dbReference type="EMBL" id="TBU02789.1"/>
    </source>
</evidence>
<dbReference type="Gene3D" id="3.30.565.10">
    <property type="entry name" value="Histidine kinase-like ATPase, C-terminal domain"/>
    <property type="match status" value="1"/>
</dbReference>
<dbReference type="Pfam" id="PF01119">
    <property type="entry name" value="DNA_mis_repair"/>
    <property type="match status" value="1"/>
</dbReference>
<accession>A0A4Q9L5C8</accession>
<dbReference type="NCBIfam" id="TIGR00585">
    <property type="entry name" value="mutl"/>
    <property type="match status" value="1"/>
</dbReference>
<dbReference type="EMBL" id="PITJ01000414">
    <property type="protein sequence ID" value="TBU02789.1"/>
    <property type="molecule type" value="Genomic_DNA"/>
</dbReference>
<reference evidence="7 8" key="1">
    <citation type="submission" date="2017-12" db="EMBL/GenBank/DDBJ databases">
        <authorList>
            <person name="Pombert J.-F."/>
            <person name="Haag K.L."/>
            <person name="Ebert D."/>
        </authorList>
    </citation>
    <scope>NUCLEOTIDE SEQUENCE [LARGE SCALE GENOMIC DNA]</scope>
    <source>
        <strain evidence="7">FI-OER-3-3</strain>
    </source>
</reference>
<keyword evidence="5" id="KW-0539">Nucleus</keyword>
<dbReference type="PANTHER" id="PTHR10073">
    <property type="entry name" value="DNA MISMATCH REPAIR PROTEIN MLH, PMS, MUTL"/>
    <property type="match status" value="1"/>
</dbReference>
<dbReference type="GO" id="GO:0006298">
    <property type="term" value="P:mismatch repair"/>
    <property type="evidence" value="ECO:0007669"/>
    <property type="project" value="InterPro"/>
</dbReference>
<proteinExistence type="inferred from homology"/>
<dbReference type="Proteomes" id="UP000292362">
    <property type="component" value="Unassembled WGS sequence"/>
</dbReference>
<evidence type="ECO:0000256" key="3">
    <source>
        <dbReference type="ARBA" id="ARBA00022763"/>
    </source>
</evidence>
<dbReference type="Pfam" id="PF13589">
    <property type="entry name" value="HATPase_c_3"/>
    <property type="match status" value="1"/>
</dbReference>